<keyword evidence="2" id="KW-1185">Reference proteome</keyword>
<proteinExistence type="predicted"/>
<protein>
    <submittedName>
        <fullName evidence="1">Helix-turn-helix transcriptional regulator</fullName>
    </submittedName>
</protein>
<dbReference type="AlphaFoldDB" id="A0A7W4IWF4"/>
<dbReference type="Gene3D" id="1.10.10.10">
    <property type="entry name" value="Winged helix-like DNA-binding domain superfamily/Winged helix DNA-binding domain"/>
    <property type="match status" value="1"/>
</dbReference>
<dbReference type="SUPFAM" id="SSF46894">
    <property type="entry name" value="C-terminal effector domain of the bipartite response regulators"/>
    <property type="match status" value="1"/>
</dbReference>
<name>A0A7W4IWF4_9PROT</name>
<gene>
    <name evidence="1" type="ORF">HLH36_18215</name>
</gene>
<dbReference type="RefSeq" id="WP_182987700.1">
    <property type="nucleotide sequence ID" value="NZ_JABEQD010000020.1"/>
</dbReference>
<sequence>MNPKELNRVLSQLYESASFPQQWTNALSELSRLLNYESIAVVPMAIVNNQDQILSSVKNKISDKEYVEYYQYVYPKNRLNSPQNRRNIIIRDTDILSDYEIKNSEYYVDFLNRYGCSSTERCYISLDGNEYAIAGQIGLHYKRKNDDGIDISFISNHVKNCLTLSDKFRSLTSINSTMEMVYNKINIGICILDSKNRVIFINKFLENLKDSFFFIREGSIHFNIKSNHREWEKIITLSSDTGVAFFSSPNEGKMLARLITLPDVMVDSLGMNDKCKTVFFYGFNGSHGHVRDILRAMGLSPAEASLAQILGQTTSLKDSANILNISYESARTSIKTIFSKLNINSQNELMSIITKISITN</sequence>
<comment type="caution">
    <text evidence="1">The sequence shown here is derived from an EMBL/GenBank/DDBJ whole genome shotgun (WGS) entry which is preliminary data.</text>
</comment>
<reference evidence="1 2" key="1">
    <citation type="submission" date="2020-04" db="EMBL/GenBank/DDBJ databases">
        <title>Description of novel Gluconacetobacter.</title>
        <authorList>
            <person name="Sombolestani A."/>
        </authorList>
    </citation>
    <scope>NUCLEOTIDE SEQUENCE [LARGE SCALE GENOMIC DNA]</scope>
    <source>
        <strain evidence="1 2">LMG 27801</strain>
    </source>
</reference>
<dbReference type="InterPro" id="IPR016032">
    <property type="entry name" value="Sig_transdc_resp-reg_C-effctor"/>
</dbReference>
<evidence type="ECO:0000313" key="1">
    <source>
        <dbReference type="EMBL" id="MBB2170253.1"/>
    </source>
</evidence>
<dbReference type="EMBL" id="JABEQD010000020">
    <property type="protein sequence ID" value="MBB2170253.1"/>
    <property type="molecule type" value="Genomic_DNA"/>
</dbReference>
<organism evidence="1 2">
    <name type="scientific">Gluconacetobacter aggeris</name>
    <dbReference type="NCBI Taxonomy" id="1286186"/>
    <lineage>
        <taxon>Bacteria</taxon>
        <taxon>Pseudomonadati</taxon>
        <taxon>Pseudomonadota</taxon>
        <taxon>Alphaproteobacteria</taxon>
        <taxon>Acetobacterales</taxon>
        <taxon>Acetobacteraceae</taxon>
        <taxon>Gluconacetobacter</taxon>
    </lineage>
</organism>
<accession>A0A7W4IWF4</accession>
<evidence type="ECO:0000313" key="2">
    <source>
        <dbReference type="Proteomes" id="UP000559860"/>
    </source>
</evidence>
<dbReference type="InterPro" id="IPR036388">
    <property type="entry name" value="WH-like_DNA-bd_sf"/>
</dbReference>
<dbReference type="Proteomes" id="UP000559860">
    <property type="component" value="Unassembled WGS sequence"/>
</dbReference>
<dbReference type="GO" id="GO:0006355">
    <property type="term" value="P:regulation of DNA-templated transcription"/>
    <property type="evidence" value="ECO:0007669"/>
    <property type="project" value="InterPro"/>
</dbReference>
<dbReference type="GO" id="GO:0003677">
    <property type="term" value="F:DNA binding"/>
    <property type="evidence" value="ECO:0007669"/>
    <property type="project" value="InterPro"/>
</dbReference>